<evidence type="ECO:0000313" key="1">
    <source>
        <dbReference type="EMBL" id="MFC7320778.1"/>
    </source>
</evidence>
<dbReference type="InterPro" id="IPR050072">
    <property type="entry name" value="Peptidase_M20A"/>
</dbReference>
<proteinExistence type="predicted"/>
<dbReference type="EMBL" id="JBHTBY010000006">
    <property type="protein sequence ID" value="MFC7320778.1"/>
    <property type="molecule type" value="Genomic_DNA"/>
</dbReference>
<dbReference type="InterPro" id="IPR012166">
    <property type="entry name" value="Uncharacterised_RocB"/>
</dbReference>
<dbReference type="Gene3D" id="3.40.630.10">
    <property type="entry name" value="Zn peptidases"/>
    <property type="match status" value="1"/>
</dbReference>
<dbReference type="Pfam" id="PF01546">
    <property type="entry name" value="Peptidase_M20"/>
    <property type="match status" value="1"/>
</dbReference>
<accession>A0ABW2K3S1</accession>
<keyword evidence="2" id="KW-1185">Reference proteome</keyword>
<dbReference type="PIRSF" id="PIRSF010386">
    <property type="entry name" value="RocB"/>
    <property type="match status" value="1"/>
</dbReference>
<comment type="caution">
    <text evidence="1">The sequence shown here is derived from an EMBL/GenBank/DDBJ whole genome shotgun (WGS) entry which is preliminary data.</text>
</comment>
<dbReference type="Proteomes" id="UP001596494">
    <property type="component" value="Unassembled WGS sequence"/>
</dbReference>
<dbReference type="InterPro" id="IPR002933">
    <property type="entry name" value="Peptidase_M20"/>
</dbReference>
<reference evidence="2" key="1">
    <citation type="journal article" date="2019" name="Int. J. Syst. Evol. Microbiol.">
        <title>The Global Catalogue of Microorganisms (GCM) 10K type strain sequencing project: providing services to taxonomists for standard genome sequencing and annotation.</title>
        <authorList>
            <consortium name="The Broad Institute Genomics Platform"/>
            <consortium name="The Broad Institute Genome Sequencing Center for Infectious Disease"/>
            <person name="Wu L."/>
            <person name="Ma J."/>
        </authorList>
    </citation>
    <scope>NUCLEOTIDE SEQUENCE [LARGE SCALE GENOMIC DNA]</scope>
    <source>
        <strain evidence="2">CCUG 73951</strain>
    </source>
</reference>
<sequence length="538" mass="60837">MHKWQTKQQLTDLLCSLVEYPSITGTKAEIAIFEYLNYILSDHEYYQKHPDHLQLHPLEDGRQLLSALVKKDEAKETLVLIAHADVVSVQDYGSWENLAFYPKELTQELHKNIDKLPGEAARDLKTGNWIFGRGTMDMKAGLTVHLSLLEKAMDGEFDGNLLLLAVPDEEVNSEGMLAALPVLDEMQEKFDLNYKAAINAEPMFSKFPGDPSYYLYTGSIGKALPGFLCYGKETHAGEPFGGLNANLMISYLAKELELNEAFIEEVDGERTPPPISLMQRDLKEEYSVQTPQAAVTMYNVLYMKQSINDINAKLLKAANRAKEKIIEHYHKQASYYMQDEQQSTFDPSIQVMTYDQLYKAAVSRYGEGEVKRRINLLIKQRDQGDRDFSTTIVQSLAALCKDLTPMMVLFYSPPFYPAVSSNNDPLIKETAKFAMDYAKQHFGVDVQTQEYFPGLSDLSFIGPVSTSSSINELVQQMPIQGKGFNLPSNLMESVTMPIINIGPLGKDAHQWTERLELTYSFEKLPQILTSTIHQLFKS</sequence>
<name>A0ABW2K3S1_9BACI</name>
<evidence type="ECO:0000313" key="2">
    <source>
        <dbReference type="Proteomes" id="UP001596494"/>
    </source>
</evidence>
<dbReference type="PANTHER" id="PTHR43808:SF27">
    <property type="entry name" value="PROTEIN ROCB"/>
    <property type="match status" value="1"/>
</dbReference>
<gene>
    <name evidence="1" type="ORF">ACFQMN_07775</name>
</gene>
<protein>
    <submittedName>
        <fullName evidence="1">M20/M25/M40 family metallo-hydrolase</fullName>
    </submittedName>
</protein>
<dbReference type="RefSeq" id="WP_289214371.1">
    <property type="nucleotide sequence ID" value="NZ_JAPVRC010000001.1"/>
</dbReference>
<dbReference type="PANTHER" id="PTHR43808">
    <property type="entry name" value="ACETYLORNITHINE DEACETYLASE"/>
    <property type="match status" value="1"/>
</dbReference>
<dbReference type="SUPFAM" id="SSF53187">
    <property type="entry name" value="Zn-dependent exopeptidases"/>
    <property type="match status" value="1"/>
</dbReference>
<organism evidence="1 2">
    <name type="scientific">Halobacillus campisalis</name>
    <dbReference type="NCBI Taxonomy" id="435909"/>
    <lineage>
        <taxon>Bacteria</taxon>
        <taxon>Bacillati</taxon>
        <taxon>Bacillota</taxon>
        <taxon>Bacilli</taxon>
        <taxon>Bacillales</taxon>
        <taxon>Bacillaceae</taxon>
        <taxon>Halobacillus</taxon>
    </lineage>
</organism>